<dbReference type="Proteomes" id="UP000735302">
    <property type="component" value="Unassembled WGS sequence"/>
</dbReference>
<protein>
    <submittedName>
        <fullName evidence="2">Uncharacterized protein</fullName>
    </submittedName>
</protein>
<evidence type="ECO:0000313" key="3">
    <source>
        <dbReference type="Proteomes" id="UP000735302"/>
    </source>
</evidence>
<comment type="caution">
    <text evidence="2">The sequence shown here is derived from an EMBL/GenBank/DDBJ whole genome shotgun (WGS) entry which is preliminary data.</text>
</comment>
<dbReference type="EMBL" id="BLXT01008083">
    <property type="protein sequence ID" value="GFO45801.1"/>
    <property type="molecule type" value="Genomic_DNA"/>
</dbReference>
<reference evidence="2 3" key="1">
    <citation type="journal article" date="2021" name="Elife">
        <title>Chloroplast acquisition without the gene transfer in kleptoplastic sea slugs, Plakobranchus ocellatus.</title>
        <authorList>
            <person name="Maeda T."/>
            <person name="Takahashi S."/>
            <person name="Yoshida T."/>
            <person name="Shimamura S."/>
            <person name="Takaki Y."/>
            <person name="Nagai Y."/>
            <person name="Toyoda A."/>
            <person name="Suzuki Y."/>
            <person name="Arimoto A."/>
            <person name="Ishii H."/>
            <person name="Satoh N."/>
            <person name="Nishiyama T."/>
            <person name="Hasebe M."/>
            <person name="Maruyama T."/>
            <person name="Minagawa J."/>
            <person name="Obokata J."/>
            <person name="Shigenobu S."/>
        </authorList>
    </citation>
    <scope>NUCLEOTIDE SEQUENCE [LARGE SCALE GENOMIC DNA]</scope>
</reference>
<evidence type="ECO:0000256" key="1">
    <source>
        <dbReference type="SAM" id="MobiDB-lite"/>
    </source>
</evidence>
<proteinExistence type="predicted"/>
<organism evidence="2 3">
    <name type="scientific">Plakobranchus ocellatus</name>
    <dbReference type="NCBI Taxonomy" id="259542"/>
    <lineage>
        <taxon>Eukaryota</taxon>
        <taxon>Metazoa</taxon>
        <taxon>Spiralia</taxon>
        <taxon>Lophotrochozoa</taxon>
        <taxon>Mollusca</taxon>
        <taxon>Gastropoda</taxon>
        <taxon>Heterobranchia</taxon>
        <taxon>Euthyneura</taxon>
        <taxon>Panpulmonata</taxon>
        <taxon>Sacoglossa</taxon>
        <taxon>Placobranchoidea</taxon>
        <taxon>Plakobranchidae</taxon>
        <taxon>Plakobranchus</taxon>
    </lineage>
</organism>
<sequence length="190" mass="21781">MPSALWATTTLPWRNALRADHTSYYYVDVMKSARKTRSPFTNHHTSRDFFMEYSEISSRKTLRSSKQLEDPTVTDAHCFQYTLEANGEIPVHAEFQNLLKYYAEYMHSSTEADLHKYQLERKMAHPNKSAKSMYYSALGIGSRTVPLWLSDRKTQQDDTESTIVESKSKAPKPGLTARASEDDINFLSPG</sequence>
<gene>
    <name evidence="2" type="ORF">PoB_007230600</name>
</gene>
<accession>A0AAV4DNW1</accession>
<evidence type="ECO:0000313" key="2">
    <source>
        <dbReference type="EMBL" id="GFO45801.1"/>
    </source>
</evidence>
<feature type="region of interest" description="Disordered" evidence="1">
    <location>
        <begin position="152"/>
        <end position="190"/>
    </location>
</feature>
<keyword evidence="3" id="KW-1185">Reference proteome</keyword>
<dbReference type="AlphaFoldDB" id="A0AAV4DNW1"/>
<name>A0AAV4DNW1_9GAST</name>